<dbReference type="Pfam" id="PF04632">
    <property type="entry name" value="FUSC"/>
    <property type="match status" value="1"/>
</dbReference>
<dbReference type="Proteomes" id="UP000239576">
    <property type="component" value="Unassembled WGS sequence"/>
</dbReference>
<dbReference type="AlphaFoldDB" id="A0A2T1E122"/>
<name>A0A2T1E122_9CYAN</name>
<keyword evidence="3" id="KW-1003">Cell membrane</keyword>
<evidence type="ECO:0000256" key="6">
    <source>
        <dbReference type="ARBA" id="ARBA00023136"/>
    </source>
</evidence>
<proteinExistence type="predicted"/>
<accession>A0A2T1E122</accession>
<evidence type="ECO:0000256" key="5">
    <source>
        <dbReference type="ARBA" id="ARBA00022989"/>
    </source>
</evidence>
<keyword evidence="6 7" id="KW-0472">Membrane</keyword>
<reference evidence="8 9" key="2">
    <citation type="submission" date="2018-03" db="EMBL/GenBank/DDBJ databases">
        <title>The ancient ancestry and fast evolution of plastids.</title>
        <authorList>
            <person name="Moore K.R."/>
            <person name="Magnabosco C."/>
            <person name="Momper L."/>
            <person name="Gold D.A."/>
            <person name="Bosak T."/>
            <person name="Fournier G.P."/>
        </authorList>
    </citation>
    <scope>NUCLEOTIDE SEQUENCE [LARGE SCALE GENOMIC DNA]</scope>
    <source>
        <strain evidence="8 9">ULC18</strain>
    </source>
</reference>
<protein>
    <recommendedName>
        <fullName evidence="10">FUSC family protein</fullName>
    </recommendedName>
</protein>
<evidence type="ECO:0000256" key="2">
    <source>
        <dbReference type="ARBA" id="ARBA00022448"/>
    </source>
</evidence>
<dbReference type="PANTHER" id="PTHR30509">
    <property type="entry name" value="P-HYDROXYBENZOIC ACID EFFLUX PUMP SUBUNIT-RELATED"/>
    <property type="match status" value="1"/>
</dbReference>
<comment type="caution">
    <text evidence="8">The sequence shown here is derived from an EMBL/GenBank/DDBJ whole genome shotgun (WGS) entry which is preliminary data.</text>
</comment>
<evidence type="ECO:0008006" key="10">
    <source>
        <dbReference type="Google" id="ProtNLM"/>
    </source>
</evidence>
<evidence type="ECO:0000256" key="4">
    <source>
        <dbReference type="ARBA" id="ARBA00022692"/>
    </source>
</evidence>
<dbReference type="OrthoDB" id="9256014at2"/>
<organism evidence="8 9">
    <name type="scientific">Stenomitos frigidus ULC18</name>
    <dbReference type="NCBI Taxonomy" id="2107698"/>
    <lineage>
        <taxon>Bacteria</taxon>
        <taxon>Bacillati</taxon>
        <taxon>Cyanobacteriota</taxon>
        <taxon>Cyanophyceae</taxon>
        <taxon>Leptolyngbyales</taxon>
        <taxon>Leptolyngbyaceae</taxon>
        <taxon>Stenomitos</taxon>
    </lineage>
</organism>
<reference evidence="9" key="1">
    <citation type="submission" date="2018-02" db="EMBL/GenBank/DDBJ databases">
        <authorList>
            <person name="Moore K."/>
            <person name="Momper L."/>
        </authorList>
    </citation>
    <scope>NUCLEOTIDE SEQUENCE [LARGE SCALE GENOMIC DNA]</scope>
    <source>
        <strain evidence="9">ULC18</strain>
    </source>
</reference>
<keyword evidence="5 7" id="KW-1133">Transmembrane helix</keyword>
<feature type="transmembrane region" description="Helical" evidence="7">
    <location>
        <begin position="9"/>
        <end position="27"/>
    </location>
</feature>
<keyword evidence="9" id="KW-1185">Reference proteome</keyword>
<dbReference type="InterPro" id="IPR006726">
    <property type="entry name" value="PHBA_efflux_AaeB/fusaric-R"/>
</dbReference>
<evidence type="ECO:0000313" key="8">
    <source>
        <dbReference type="EMBL" id="PSB26420.1"/>
    </source>
</evidence>
<feature type="transmembrane region" description="Helical" evidence="7">
    <location>
        <begin position="129"/>
        <end position="146"/>
    </location>
</feature>
<dbReference type="GO" id="GO:0005886">
    <property type="term" value="C:plasma membrane"/>
    <property type="evidence" value="ECO:0007669"/>
    <property type="project" value="UniProtKB-SubCell"/>
</dbReference>
<dbReference type="GO" id="GO:0022857">
    <property type="term" value="F:transmembrane transporter activity"/>
    <property type="evidence" value="ECO:0007669"/>
    <property type="project" value="InterPro"/>
</dbReference>
<keyword evidence="2" id="KW-0813">Transport</keyword>
<feature type="transmembrane region" description="Helical" evidence="7">
    <location>
        <begin position="33"/>
        <end position="51"/>
    </location>
</feature>
<sequence>MALLLLSRTAFKTAIAAMLAFVIAQILHWEYPFYAVIAAIIVMGSTAGSTLTLSVQRLIGTAIGAIGGALIATLFGSNPLSLAGSVFLTVFLSSVWKFNEAAKLSGYISAIVILNYHHSPWLYAWGRALETLLGIGAALLVNKFIFPSRVDDELRRCLAEALVNLEQFYQLVMTGALTGAYDRPTVNALKLTIISSLQKSRELWKEVHQGQAGVPRERQVNETWEFLIYRLWEHILTMEHTILARQNDVFWQRLSPYLTQISQETTIALLALATAVKTHKTHLPLPNLETSLSEATEQVQHLQNAKQMEYPIDELLRFFTFFYTMEEVGRKLQRMAGTLKSG</sequence>
<evidence type="ECO:0000256" key="3">
    <source>
        <dbReference type="ARBA" id="ARBA00022475"/>
    </source>
</evidence>
<comment type="subcellular location">
    <subcellularLocation>
        <location evidence="1">Cell membrane</location>
        <topology evidence="1">Multi-pass membrane protein</topology>
    </subcellularLocation>
</comment>
<evidence type="ECO:0000256" key="1">
    <source>
        <dbReference type="ARBA" id="ARBA00004651"/>
    </source>
</evidence>
<evidence type="ECO:0000313" key="9">
    <source>
        <dbReference type="Proteomes" id="UP000239576"/>
    </source>
</evidence>
<dbReference type="PANTHER" id="PTHR30509:SF9">
    <property type="entry name" value="MULTIDRUG RESISTANCE PROTEIN MDTO"/>
    <property type="match status" value="1"/>
</dbReference>
<gene>
    <name evidence="8" type="ORF">C7B82_19810</name>
</gene>
<evidence type="ECO:0000256" key="7">
    <source>
        <dbReference type="SAM" id="Phobius"/>
    </source>
</evidence>
<keyword evidence="4 7" id="KW-0812">Transmembrane</keyword>
<dbReference type="EMBL" id="PVWK01000107">
    <property type="protein sequence ID" value="PSB26420.1"/>
    <property type="molecule type" value="Genomic_DNA"/>
</dbReference>